<reference evidence="1" key="1">
    <citation type="submission" date="2007-11" db="EMBL/GenBank/DDBJ databases">
        <authorList>
            <person name="Fulton L."/>
            <person name="Clifton S."/>
            <person name="Fulton B."/>
            <person name="Xu J."/>
            <person name="Minx P."/>
            <person name="Pepin K.H."/>
            <person name="Johnson M."/>
            <person name="Thiruvilangam P."/>
            <person name="Bhonagiri V."/>
            <person name="Nash W.E."/>
            <person name="Mardis E.R."/>
            <person name="Wilson R.K."/>
        </authorList>
    </citation>
    <scope>NUCLEOTIDE SEQUENCE [LARGE SCALE GENOMIC DNA]</scope>
    <source>
        <strain evidence="1">DSM 1402</strain>
    </source>
</reference>
<sequence>MYCRKCGNPIDNKTVFCKICGEKIIKLEQKSYEEKYLEKNAKSDLKKQDKYCDLKNPYVIPAITVSCIGFILGVFPYPAAWEVGTSLWLSVVILVFALLGAYHSVKATQVNRFYAQKYCYTIKEKTVKVARILSTVTILADLFVFMSRI</sequence>
<gene>
    <name evidence="1" type="ORF">CLORAM_01660</name>
</gene>
<evidence type="ECO:0000313" key="1">
    <source>
        <dbReference type="EMBL" id="EDS18711.1"/>
    </source>
</evidence>
<dbReference type="RefSeq" id="WP_003537190.1">
    <property type="nucleotide sequence ID" value="NZ_CP036346.1"/>
</dbReference>
<keyword evidence="2" id="KW-1185">Reference proteome</keyword>
<organism evidence="1 2">
    <name type="scientific">Thomasclavelia ramosa DSM 1402</name>
    <dbReference type="NCBI Taxonomy" id="445974"/>
    <lineage>
        <taxon>Bacteria</taxon>
        <taxon>Bacillati</taxon>
        <taxon>Bacillota</taxon>
        <taxon>Erysipelotrichia</taxon>
        <taxon>Erysipelotrichales</taxon>
        <taxon>Coprobacillaceae</taxon>
        <taxon>Thomasclavelia</taxon>
    </lineage>
</organism>
<dbReference type="EMBL" id="ABFX02000005">
    <property type="protein sequence ID" value="EDS18711.1"/>
    <property type="molecule type" value="Genomic_DNA"/>
</dbReference>
<evidence type="ECO:0000313" key="2">
    <source>
        <dbReference type="Proteomes" id="UP000005798"/>
    </source>
</evidence>
<dbReference type="eggNOG" id="ENOG5032PXU">
    <property type="taxonomic scope" value="Bacteria"/>
</dbReference>
<dbReference type="Proteomes" id="UP000005798">
    <property type="component" value="Unassembled WGS sequence"/>
</dbReference>
<dbReference type="AlphaFoldDB" id="B0N4V9"/>
<dbReference type="HOGENOM" id="CLU_1803305_0_0_9"/>
<reference evidence="1" key="2">
    <citation type="submission" date="2014-06" db="EMBL/GenBank/DDBJ databases">
        <title>Draft genome sequence of Clostridium ramosum(DSM 1402).</title>
        <authorList>
            <person name="Sudarsanam P."/>
            <person name="Ley R."/>
            <person name="Guruge J."/>
            <person name="Turnbaugh P.J."/>
            <person name="Mahowald M."/>
            <person name="Liep D."/>
            <person name="Gordon J."/>
        </authorList>
    </citation>
    <scope>NUCLEOTIDE SEQUENCE</scope>
    <source>
        <strain evidence="1">DSM 1402</strain>
    </source>
</reference>
<name>B0N4V9_9FIRM</name>
<accession>B0N4V9</accession>
<protein>
    <submittedName>
        <fullName evidence="1">Uncharacterized protein</fullName>
    </submittedName>
</protein>
<comment type="caution">
    <text evidence="1">The sequence shown here is derived from an EMBL/GenBank/DDBJ whole genome shotgun (WGS) entry which is preliminary data.</text>
</comment>
<proteinExistence type="predicted"/>